<evidence type="ECO:0000256" key="1">
    <source>
        <dbReference type="SAM" id="Phobius"/>
    </source>
</evidence>
<evidence type="ECO:0000313" key="2">
    <source>
        <dbReference type="EMBL" id="CAF4234610.1"/>
    </source>
</evidence>
<organism evidence="2 3">
    <name type="scientific">Adineta steineri</name>
    <dbReference type="NCBI Taxonomy" id="433720"/>
    <lineage>
        <taxon>Eukaryota</taxon>
        <taxon>Metazoa</taxon>
        <taxon>Spiralia</taxon>
        <taxon>Gnathifera</taxon>
        <taxon>Rotifera</taxon>
        <taxon>Eurotatoria</taxon>
        <taxon>Bdelloidea</taxon>
        <taxon>Adinetida</taxon>
        <taxon>Adinetidae</taxon>
        <taxon>Adineta</taxon>
    </lineage>
</organism>
<dbReference type="Proteomes" id="UP000663844">
    <property type="component" value="Unassembled WGS sequence"/>
</dbReference>
<protein>
    <submittedName>
        <fullName evidence="2">Uncharacterized protein</fullName>
    </submittedName>
</protein>
<accession>A0A820DPC3</accession>
<comment type="caution">
    <text evidence="2">The sequence shown here is derived from an EMBL/GenBank/DDBJ whole genome shotgun (WGS) entry which is preliminary data.</text>
</comment>
<feature type="transmembrane region" description="Helical" evidence="1">
    <location>
        <begin position="6"/>
        <end position="23"/>
    </location>
</feature>
<keyword evidence="1" id="KW-1133">Transmembrane helix</keyword>
<keyword evidence="1" id="KW-0812">Transmembrane</keyword>
<proteinExistence type="predicted"/>
<evidence type="ECO:0000313" key="3">
    <source>
        <dbReference type="Proteomes" id="UP000663844"/>
    </source>
</evidence>
<reference evidence="2" key="1">
    <citation type="submission" date="2021-02" db="EMBL/GenBank/DDBJ databases">
        <authorList>
            <person name="Nowell W R."/>
        </authorList>
    </citation>
    <scope>NUCLEOTIDE SEQUENCE</scope>
</reference>
<gene>
    <name evidence="2" type="ORF">OXD698_LOCUS42588</name>
</gene>
<dbReference type="EMBL" id="CAJOAZ010011286">
    <property type="protein sequence ID" value="CAF4234610.1"/>
    <property type="molecule type" value="Genomic_DNA"/>
</dbReference>
<name>A0A820DPC3_9BILA</name>
<sequence>MWSTFVWSFVYITVVSSLFLSKYKSLAADTRLGLPPSNPDIEYEQVIAKRYLFAPFANESTAWPVLTNIHNVYQVVSLPQYYAQAAEGF</sequence>
<feature type="non-terminal residue" evidence="2">
    <location>
        <position position="89"/>
    </location>
</feature>
<dbReference type="AlphaFoldDB" id="A0A820DPC3"/>
<keyword evidence="1" id="KW-0472">Membrane</keyword>